<reference evidence="1 2" key="1">
    <citation type="submission" date="2009-02" db="EMBL/GenBank/DDBJ databases">
        <authorList>
            <person name="Fulton L."/>
            <person name="Clifton S."/>
            <person name="Fulton B."/>
            <person name="Xu J."/>
            <person name="Minx P."/>
            <person name="Pepin K.H."/>
            <person name="Johnson M."/>
            <person name="Bhonagiri V."/>
            <person name="Nash W.E."/>
            <person name="Mardis E.R."/>
            <person name="Wilson R.K."/>
        </authorList>
    </citation>
    <scope>NUCLEOTIDE SEQUENCE [LARGE SCALE GENOMIC DNA]</scope>
    <source>
        <strain evidence="1 2">DSM 16841</strain>
    </source>
</reference>
<dbReference type="AlphaFoldDB" id="C0FSF8"/>
<name>C0FSF8_9FIRM</name>
<organism evidence="1 2">
    <name type="scientific">Roseburia inulinivorans DSM 16841</name>
    <dbReference type="NCBI Taxonomy" id="622312"/>
    <lineage>
        <taxon>Bacteria</taxon>
        <taxon>Bacillati</taxon>
        <taxon>Bacillota</taxon>
        <taxon>Clostridia</taxon>
        <taxon>Lachnospirales</taxon>
        <taxon>Lachnospiraceae</taxon>
        <taxon>Roseburia</taxon>
    </lineage>
</organism>
<dbReference type="EMBL" id="ACFY01000062">
    <property type="protein sequence ID" value="EEG94411.1"/>
    <property type="molecule type" value="Genomic_DNA"/>
</dbReference>
<comment type="caution">
    <text evidence="1">The sequence shown here is derived from an EMBL/GenBank/DDBJ whole genome shotgun (WGS) entry which is preliminary data.</text>
</comment>
<proteinExistence type="predicted"/>
<reference evidence="1 2" key="2">
    <citation type="submission" date="2009-03" db="EMBL/GenBank/DDBJ databases">
        <title>Draft genome sequence of Roseburia inulinivorans (DSM 16841).</title>
        <authorList>
            <person name="Sudarsanam P."/>
            <person name="Ley R."/>
            <person name="Guruge J."/>
            <person name="Turnbaugh P.J."/>
            <person name="Mahowald M."/>
            <person name="Liep D."/>
            <person name="Gordon J."/>
        </authorList>
    </citation>
    <scope>NUCLEOTIDE SEQUENCE [LARGE SCALE GENOMIC DNA]</scope>
    <source>
        <strain evidence="1 2">DSM 16841</strain>
    </source>
</reference>
<protein>
    <submittedName>
        <fullName evidence="1">Uncharacterized protein</fullName>
    </submittedName>
</protein>
<accession>C0FSF8</accession>
<sequence length="190" mass="22576">MKKVNIVMEQPTKAEKKDEQIKRLIAYYKVFTEMKGMSFDVEWDFYMRYVKDKYQNFEIYKSFFKIDNNNEKVIKETYDVITALDESKDFEETNVDEETIQETNHIWKNIIQFFEKEANWEKQIYDMLNKTAENHPLIAKAIVILLTGILLGLAEDCIHDAIQMKNQMDVIESSSSTVDDWNELEINSVK</sequence>
<gene>
    <name evidence="1" type="ORF">ROSEINA2194_01674</name>
</gene>
<dbReference type="Proteomes" id="UP000003561">
    <property type="component" value="Unassembled WGS sequence"/>
</dbReference>
<evidence type="ECO:0000313" key="1">
    <source>
        <dbReference type="EMBL" id="EEG94411.1"/>
    </source>
</evidence>
<evidence type="ECO:0000313" key="2">
    <source>
        <dbReference type="Proteomes" id="UP000003561"/>
    </source>
</evidence>